<evidence type="ECO:0000313" key="7">
    <source>
        <dbReference type="Proteomes" id="UP001457282"/>
    </source>
</evidence>
<evidence type="ECO:0000256" key="3">
    <source>
        <dbReference type="ARBA" id="ARBA00022821"/>
    </source>
</evidence>
<dbReference type="EMBL" id="JBEDUW010000003">
    <property type="protein sequence ID" value="KAK9938861.1"/>
    <property type="molecule type" value="Genomic_DNA"/>
</dbReference>
<dbReference type="GO" id="GO:0006952">
    <property type="term" value="P:defense response"/>
    <property type="evidence" value="ECO:0007669"/>
    <property type="project" value="UniProtKB-KW"/>
</dbReference>
<keyword evidence="2" id="KW-0547">Nucleotide-binding</keyword>
<keyword evidence="7" id="KW-1185">Reference proteome</keyword>
<organism evidence="6 7">
    <name type="scientific">Rubus argutus</name>
    <name type="common">Southern blackberry</name>
    <dbReference type="NCBI Taxonomy" id="59490"/>
    <lineage>
        <taxon>Eukaryota</taxon>
        <taxon>Viridiplantae</taxon>
        <taxon>Streptophyta</taxon>
        <taxon>Embryophyta</taxon>
        <taxon>Tracheophyta</taxon>
        <taxon>Spermatophyta</taxon>
        <taxon>Magnoliopsida</taxon>
        <taxon>eudicotyledons</taxon>
        <taxon>Gunneridae</taxon>
        <taxon>Pentapetalae</taxon>
        <taxon>rosids</taxon>
        <taxon>fabids</taxon>
        <taxon>Rosales</taxon>
        <taxon>Rosaceae</taxon>
        <taxon>Rosoideae</taxon>
        <taxon>Rosoideae incertae sedis</taxon>
        <taxon>Rubus</taxon>
    </lineage>
</organism>
<reference evidence="6 7" key="1">
    <citation type="journal article" date="2023" name="G3 (Bethesda)">
        <title>A chromosome-length genome assembly and annotation of blackberry (Rubus argutus, cv. 'Hillquist').</title>
        <authorList>
            <person name="Bruna T."/>
            <person name="Aryal R."/>
            <person name="Dudchenko O."/>
            <person name="Sargent D.J."/>
            <person name="Mead D."/>
            <person name="Buti M."/>
            <person name="Cavallini A."/>
            <person name="Hytonen T."/>
            <person name="Andres J."/>
            <person name="Pham M."/>
            <person name="Weisz D."/>
            <person name="Mascagni F."/>
            <person name="Usai G."/>
            <person name="Natali L."/>
            <person name="Bassil N."/>
            <person name="Fernandez G.E."/>
            <person name="Lomsadze A."/>
            <person name="Armour M."/>
            <person name="Olukolu B."/>
            <person name="Poorten T."/>
            <person name="Britton C."/>
            <person name="Davik J."/>
            <person name="Ashrafi H."/>
            <person name="Aiden E.L."/>
            <person name="Borodovsky M."/>
            <person name="Worthington M."/>
        </authorList>
    </citation>
    <scope>NUCLEOTIDE SEQUENCE [LARGE SCALE GENOMIC DNA]</scope>
    <source>
        <strain evidence="6">PI 553951</strain>
    </source>
</reference>
<feature type="coiled-coil region" evidence="4">
    <location>
        <begin position="41"/>
        <end position="92"/>
    </location>
</feature>
<gene>
    <name evidence="6" type="ORF">M0R45_015577</name>
</gene>
<dbReference type="InterPro" id="IPR041118">
    <property type="entry name" value="Rx_N"/>
</dbReference>
<keyword evidence="4" id="KW-0175">Coiled coil</keyword>
<dbReference type="AlphaFoldDB" id="A0AAW1XR94"/>
<evidence type="ECO:0000313" key="6">
    <source>
        <dbReference type="EMBL" id="KAK9938861.1"/>
    </source>
</evidence>
<evidence type="ECO:0000256" key="4">
    <source>
        <dbReference type="SAM" id="Coils"/>
    </source>
</evidence>
<evidence type="ECO:0000256" key="1">
    <source>
        <dbReference type="ARBA" id="ARBA00022737"/>
    </source>
</evidence>
<evidence type="ECO:0000256" key="2">
    <source>
        <dbReference type="ARBA" id="ARBA00022741"/>
    </source>
</evidence>
<evidence type="ECO:0000259" key="5">
    <source>
        <dbReference type="Pfam" id="PF18052"/>
    </source>
</evidence>
<protein>
    <recommendedName>
        <fullName evidence="5">Disease resistance N-terminal domain-containing protein</fullName>
    </recommendedName>
</protein>
<dbReference type="Pfam" id="PF18052">
    <property type="entry name" value="Rx_N"/>
    <property type="match status" value="1"/>
</dbReference>
<proteinExistence type="predicted"/>
<accession>A0AAW1XR94</accession>
<name>A0AAW1XR94_RUBAR</name>
<feature type="domain" description="Disease resistance N-terminal" evidence="5">
    <location>
        <begin position="11"/>
        <end position="102"/>
    </location>
</feature>
<keyword evidence="3" id="KW-0611">Plant defense</keyword>
<dbReference type="Gene3D" id="1.20.5.4130">
    <property type="match status" value="1"/>
</dbReference>
<sequence>MALEVVGGAFLSAFLEEVFDKMYSREVMDFIQGKKFTEVLLKNLKITLLSVNAVLDDAEEKQISNSDVKLWLGELKEAIYDAEDLLNEIKTEALRCKVEAEFGSSTSKVEAEFGSSTSKVQC</sequence>
<dbReference type="Proteomes" id="UP001457282">
    <property type="component" value="Unassembled WGS sequence"/>
</dbReference>
<dbReference type="GO" id="GO:0000166">
    <property type="term" value="F:nucleotide binding"/>
    <property type="evidence" value="ECO:0007669"/>
    <property type="project" value="UniProtKB-KW"/>
</dbReference>
<keyword evidence="1" id="KW-0677">Repeat</keyword>
<comment type="caution">
    <text evidence="6">The sequence shown here is derived from an EMBL/GenBank/DDBJ whole genome shotgun (WGS) entry which is preliminary data.</text>
</comment>